<accession>A0A2U9SAX5</accession>
<dbReference type="KEGG" id="azm:DM194_06905"/>
<protein>
    <recommendedName>
        <fullName evidence="3">Alpha/beta hydrolase</fullName>
    </recommendedName>
</protein>
<keyword evidence="2" id="KW-1185">Reference proteome</keyword>
<evidence type="ECO:0008006" key="3">
    <source>
        <dbReference type="Google" id="ProtNLM"/>
    </source>
</evidence>
<dbReference type="Proteomes" id="UP000249605">
    <property type="component" value="Chromosome"/>
</dbReference>
<proteinExistence type="predicted"/>
<dbReference type="SUPFAM" id="SSF53474">
    <property type="entry name" value="alpha/beta-Hydrolases"/>
    <property type="match status" value="2"/>
</dbReference>
<organism evidence="1 2">
    <name type="scientific">Azospirillum ramasamyi</name>
    <dbReference type="NCBI Taxonomy" id="682998"/>
    <lineage>
        <taxon>Bacteria</taxon>
        <taxon>Pseudomonadati</taxon>
        <taxon>Pseudomonadota</taxon>
        <taxon>Alphaproteobacteria</taxon>
        <taxon>Rhodospirillales</taxon>
        <taxon>Azospirillaceae</taxon>
        <taxon>Azospirillum</taxon>
    </lineage>
</organism>
<sequence length="316" mass="35060">MVHGYSYDPTAEYDPGSDDDAFNRVYANPAVERYPLESWLPIVGETSEDGEALNDIALGFCWTSTGSLSHYAKAGWSNSYQYAVLDLAVQAAKSLELIVQTLREEGVKVDFLAHSLGTRLTLRTLSLLADHGAIDCVRRVVLLGGAEFSVDALHAVGKGGYDVFNLVNRHDEVLQWGAAKMIHPFRYVQTAEARVIGRDGMKQTDRWIDIQIDRSGSNRRASFDQWFQGNFHTTLASDGAGGRGRHWGYYMQPGNRAFLRQLFADPALGAAEFRNRGLIDGVVRYAYGELPDKVPVTPQTLRERLDAVREASAVMV</sequence>
<evidence type="ECO:0000313" key="1">
    <source>
        <dbReference type="EMBL" id="AWU95128.1"/>
    </source>
</evidence>
<evidence type="ECO:0000313" key="2">
    <source>
        <dbReference type="Proteomes" id="UP000249605"/>
    </source>
</evidence>
<dbReference type="EMBL" id="CP029829">
    <property type="protein sequence ID" value="AWU95128.1"/>
    <property type="molecule type" value="Genomic_DNA"/>
</dbReference>
<dbReference type="OrthoDB" id="7303283at2"/>
<dbReference type="AlphaFoldDB" id="A0A2U9SAX5"/>
<reference evidence="1 2" key="1">
    <citation type="journal article" date="2019" name="Int. J. Syst. Evol. Microbiol.">
        <title>Azospirillum ramasamyi sp. nov., a novel diazotrophic bacterium isolated from fermented bovine products.</title>
        <authorList>
            <person name="Anandham R."/>
            <person name="Heo J."/>
            <person name="Krishnamoorthy R."/>
            <person name="SenthilKumar M."/>
            <person name="Gopal N.O."/>
            <person name="Kim S.J."/>
            <person name="Kwon S.W."/>
        </authorList>
    </citation>
    <scope>NUCLEOTIDE SEQUENCE [LARGE SCALE GENOMIC DNA]</scope>
    <source>
        <strain evidence="1 2">M2T2B2</strain>
    </source>
</reference>
<name>A0A2U9SAX5_9PROT</name>
<dbReference type="Gene3D" id="3.40.50.1820">
    <property type="entry name" value="alpha/beta hydrolase"/>
    <property type="match status" value="1"/>
</dbReference>
<dbReference type="InterPro" id="IPR029058">
    <property type="entry name" value="AB_hydrolase_fold"/>
</dbReference>
<gene>
    <name evidence="1" type="ORF">DM194_06905</name>
</gene>